<dbReference type="InterPro" id="IPR003838">
    <property type="entry name" value="ABC3_permease_C"/>
</dbReference>
<name>A0A1S2VC86_9BACT</name>
<sequence length="799" mass="88698">MFRNYLTIAFRNLLRHKTFSLITIFGLAVGLASCLLLLLYISQEASYDTFHTKADRIARVTMEYSMDGQVGQYGVTGTKVVPDFGRSFPEVESGVRMLAGQAVVSNKSIRFREKRFVYADSAFFHLFSFPLLKGDPAKALAAPNQLVLSASTARKYFGDRNPVGQTLRIGLDKDFMVTGVVADCPPNSQIKYDLLASFTSLDDAKTEQWWSANYASYLLLRTPASIRSLEAKIPAYMRTKSAETEMTGKNYLTYFLEPMPGVHLHSAVSGVFEPAGNVTYIYIFGAIALLILVIACVNYINLASARAVERAQEVGVRKVMGALPRQLFGQFMGESSLVTFTALLIGGLLSYLLLPVFNSLTDRQFSAAVWLDPRTIMIVLAVGTLVSLIAGSYPALILTRYKPVQVLKGHLKGHSASRFRQSLIVFQFAITAFLIVSTVMVKRQLSFIQQKKLGYNKEHVLILPANRQVNGQISAVKQQLTQLSGVKHVSFVYESPTFVNGGYGMRRFDMPENTYRMITGLPVDEDFVKTTGLQIVAGSDLTEQDMIRANDPKGDTLNSYRFILNEAAVKDFGWKTPQEAIGKRVDMGGNRKGEVKAVVANFHFASMRQKISPIVLFTEYGGGSMLVKLAGNDITGTIRQIEGTWKKLAPNYPFEYQFMDQEFNKLYAGETRTGQLFTVFAGLSILLACLGLFGLSAFTTAQRTKEIGIRKVLGASIPGLIFLLTKDFLKLVLIAILIASPLAWYAMNKWLDDFAYKVSVEWWVFALTALLAVGIAFLTVSFQSLKAAWMNPVRSLRSE</sequence>
<evidence type="ECO:0000256" key="5">
    <source>
        <dbReference type="ARBA" id="ARBA00023136"/>
    </source>
</evidence>
<evidence type="ECO:0000256" key="3">
    <source>
        <dbReference type="ARBA" id="ARBA00022692"/>
    </source>
</evidence>
<dbReference type="PANTHER" id="PTHR30572:SF18">
    <property type="entry name" value="ABC-TYPE MACROLIDE FAMILY EXPORT SYSTEM PERMEASE COMPONENT 2"/>
    <property type="match status" value="1"/>
</dbReference>
<evidence type="ECO:0000256" key="2">
    <source>
        <dbReference type="ARBA" id="ARBA00022475"/>
    </source>
</evidence>
<evidence type="ECO:0008006" key="11">
    <source>
        <dbReference type="Google" id="ProtNLM"/>
    </source>
</evidence>
<dbReference type="Pfam" id="PF12704">
    <property type="entry name" value="MacB_PCD"/>
    <property type="match status" value="1"/>
</dbReference>
<feature type="domain" description="MacB-like periplasmic core" evidence="8">
    <location>
        <begin position="20"/>
        <end position="235"/>
    </location>
</feature>
<feature type="transmembrane region" description="Helical" evidence="6">
    <location>
        <begin position="422"/>
        <end position="441"/>
    </location>
</feature>
<accession>A0A1S2VC86</accession>
<dbReference type="RefSeq" id="WP_071506081.1">
    <property type="nucleotide sequence ID" value="NZ_MORL01000025.1"/>
</dbReference>
<evidence type="ECO:0000256" key="6">
    <source>
        <dbReference type="SAM" id="Phobius"/>
    </source>
</evidence>
<dbReference type="GO" id="GO:0005886">
    <property type="term" value="C:plasma membrane"/>
    <property type="evidence" value="ECO:0007669"/>
    <property type="project" value="UniProtKB-SubCell"/>
</dbReference>
<evidence type="ECO:0000256" key="4">
    <source>
        <dbReference type="ARBA" id="ARBA00022989"/>
    </source>
</evidence>
<evidence type="ECO:0000313" key="10">
    <source>
        <dbReference type="Proteomes" id="UP000181790"/>
    </source>
</evidence>
<evidence type="ECO:0000259" key="7">
    <source>
        <dbReference type="Pfam" id="PF02687"/>
    </source>
</evidence>
<dbReference type="EMBL" id="MORL01000025">
    <property type="protein sequence ID" value="OIN56289.1"/>
    <property type="molecule type" value="Genomic_DNA"/>
</dbReference>
<comment type="caution">
    <text evidence="9">The sequence shown here is derived from an EMBL/GenBank/DDBJ whole genome shotgun (WGS) entry which is preliminary data.</text>
</comment>
<keyword evidence="5 6" id="KW-0472">Membrane</keyword>
<keyword evidence="2" id="KW-1003">Cell membrane</keyword>
<feature type="transmembrane region" description="Helical" evidence="6">
    <location>
        <begin position="762"/>
        <end position="782"/>
    </location>
</feature>
<feature type="transmembrane region" description="Helical" evidence="6">
    <location>
        <begin position="676"/>
        <end position="701"/>
    </location>
</feature>
<comment type="subcellular location">
    <subcellularLocation>
        <location evidence="1">Cell membrane</location>
        <topology evidence="1">Multi-pass membrane protein</topology>
    </subcellularLocation>
</comment>
<dbReference type="PANTHER" id="PTHR30572">
    <property type="entry name" value="MEMBRANE COMPONENT OF TRANSPORTER-RELATED"/>
    <property type="match status" value="1"/>
</dbReference>
<protein>
    <recommendedName>
        <fullName evidence="11">Cell division protein FtsX</fullName>
    </recommendedName>
</protein>
<feature type="transmembrane region" description="Helical" evidence="6">
    <location>
        <begin position="280"/>
        <end position="300"/>
    </location>
</feature>
<organism evidence="9 10">
    <name type="scientific">Arsenicibacter rosenii</name>
    <dbReference type="NCBI Taxonomy" id="1750698"/>
    <lineage>
        <taxon>Bacteria</taxon>
        <taxon>Pseudomonadati</taxon>
        <taxon>Bacteroidota</taxon>
        <taxon>Cytophagia</taxon>
        <taxon>Cytophagales</taxon>
        <taxon>Spirosomataceae</taxon>
        <taxon>Arsenicibacter</taxon>
    </lineage>
</organism>
<dbReference type="Pfam" id="PF02687">
    <property type="entry name" value="FtsX"/>
    <property type="match status" value="2"/>
</dbReference>
<proteinExistence type="predicted"/>
<feature type="transmembrane region" description="Helical" evidence="6">
    <location>
        <begin position="377"/>
        <end position="401"/>
    </location>
</feature>
<keyword evidence="3 6" id="KW-0812">Transmembrane</keyword>
<reference evidence="9 10" key="1">
    <citation type="submission" date="2016-10" db="EMBL/GenBank/DDBJ databases">
        <title>Arsenicibacter rosenii gen. nov., sp. nov., an efficient arsenic-methylating bacterium isolated from an arsenic-contaminated paddy soil.</title>
        <authorList>
            <person name="Huang K."/>
        </authorList>
    </citation>
    <scope>NUCLEOTIDE SEQUENCE [LARGE SCALE GENOMIC DNA]</scope>
    <source>
        <strain evidence="9 10">SM-1</strain>
    </source>
</reference>
<gene>
    <name evidence="9" type="ORF">BLX24_25600</name>
</gene>
<feature type="transmembrane region" description="Helical" evidence="6">
    <location>
        <begin position="21"/>
        <end position="41"/>
    </location>
</feature>
<keyword evidence="10" id="KW-1185">Reference proteome</keyword>
<dbReference type="InterPro" id="IPR025857">
    <property type="entry name" value="MacB_PCD"/>
</dbReference>
<dbReference type="OrthoDB" id="5933722at2"/>
<dbReference type="AlphaFoldDB" id="A0A1S2VC86"/>
<keyword evidence="4 6" id="KW-1133">Transmembrane helix</keyword>
<feature type="transmembrane region" description="Helical" evidence="6">
    <location>
        <begin position="728"/>
        <end position="747"/>
    </location>
</feature>
<evidence type="ECO:0000313" key="9">
    <source>
        <dbReference type="EMBL" id="OIN56289.1"/>
    </source>
</evidence>
<dbReference type="GO" id="GO:0022857">
    <property type="term" value="F:transmembrane transporter activity"/>
    <property type="evidence" value="ECO:0007669"/>
    <property type="project" value="TreeGrafter"/>
</dbReference>
<evidence type="ECO:0000256" key="1">
    <source>
        <dbReference type="ARBA" id="ARBA00004651"/>
    </source>
</evidence>
<feature type="domain" description="ABC3 transporter permease C-terminal" evidence="7">
    <location>
        <begin position="286"/>
        <end position="402"/>
    </location>
</feature>
<dbReference type="Proteomes" id="UP000181790">
    <property type="component" value="Unassembled WGS sequence"/>
</dbReference>
<feature type="domain" description="ABC3 transporter permease C-terminal" evidence="7">
    <location>
        <begin position="679"/>
        <end position="792"/>
    </location>
</feature>
<evidence type="ECO:0000259" key="8">
    <source>
        <dbReference type="Pfam" id="PF12704"/>
    </source>
</evidence>
<dbReference type="InterPro" id="IPR050250">
    <property type="entry name" value="Macrolide_Exporter_MacB"/>
</dbReference>
<dbReference type="PROSITE" id="PS51257">
    <property type="entry name" value="PROKAR_LIPOPROTEIN"/>
    <property type="match status" value="1"/>
</dbReference>
<feature type="transmembrane region" description="Helical" evidence="6">
    <location>
        <begin position="337"/>
        <end position="357"/>
    </location>
</feature>